<dbReference type="EMBL" id="KQ971338">
    <property type="protein sequence ID" value="EFA02377.1"/>
    <property type="molecule type" value="Genomic_DNA"/>
</dbReference>
<evidence type="ECO:0000313" key="2">
    <source>
        <dbReference type="Proteomes" id="UP000007266"/>
    </source>
</evidence>
<gene>
    <name evidence="1" type="primary">GLEAN_08052</name>
    <name evidence="1" type="ORF">TcasGA2_TC008052</name>
</gene>
<keyword evidence="2" id="KW-1185">Reference proteome</keyword>
<protein>
    <submittedName>
        <fullName evidence="1">Uncharacterized protein</fullName>
    </submittedName>
</protein>
<dbReference type="InParanoid" id="D1ZZI8"/>
<dbReference type="HOGENOM" id="CLU_1091198_0_0_1"/>
<name>D1ZZI8_TRICA</name>
<accession>D1ZZI8</accession>
<dbReference type="Proteomes" id="UP000007266">
    <property type="component" value="Linkage group 4"/>
</dbReference>
<sequence>MVLWTGRGALAALPVEGPTPWERHAIKPIVSWRLESPIRRRVITAVKTATRTSEIVSRSENCSPIPPPMAGKALLTFIDAAIEWPPFRENYFRSAAVAKFPTTLEKKPNQARNGRRCGRAVFCRLKIPFNEDVTRWKSSCLCITGVSVVIYVQTTCKSFVMFNTAHGPVIKPRSFVESGQDFVRMKKRKGCNTVESRMVKGWFKHRFCRCVVDAYISKHTGTLTRRLLFQKVCFSEKPIRAAKGHFTEVPAFERV</sequence>
<reference evidence="1 2" key="2">
    <citation type="journal article" date="2010" name="Nucleic Acids Res.">
        <title>BeetleBase in 2010: revisions to provide comprehensive genomic information for Tribolium castaneum.</title>
        <authorList>
            <person name="Kim H.S."/>
            <person name="Murphy T."/>
            <person name="Xia J."/>
            <person name="Caragea D."/>
            <person name="Park Y."/>
            <person name="Beeman R.W."/>
            <person name="Lorenzen M.D."/>
            <person name="Butcher S."/>
            <person name="Manak J.R."/>
            <person name="Brown S.J."/>
        </authorList>
    </citation>
    <scope>GENOME REANNOTATION</scope>
    <source>
        <strain evidence="1 2">Georgia GA2</strain>
    </source>
</reference>
<organism evidence="1 2">
    <name type="scientific">Tribolium castaneum</name>
    <name type="common">Red flour beetle</name>
    <dbReference type="NCBI Taxonomy" id="7070"/>
    <lineage>
        <taxon>Eukaryota</taxon>
        <taxon>Metazoa</taxon>
        <taxon>Ecdysozoa</taxon>
        <taxon>Arthropoda</taxon>
        <taxon>Hexapoda</taxon>
        <taxon>Insecta</taxon>
        <taxon>Pterygota</taxon>
        <taxon>Neoptera</taxon>
        <taxon>Endopterygota</taxon>
        <taxon>Coleoptera</taxon>
        <taxon>Polyphaga</taxon>
        <taxon>Cucujiformia</taxon>
        <taxon>Tenebrionidae</taxon>
        <taxon>Tenebrionidae incertae sedis</taxon>
        <taxon>Tribolium</taxon>
    </lineage>
</organism>
<dbReference type="AlphaFoldDB" id="D1ZZI8"/>
<proteinExistence type="predicted"/>
<reference evidence="1 2" key="1">
    <citation type="journal article" date="2008" name="Nature">
        <title>The genome of the model beetle and pest Tribolium castaneum.</title>
        <authorList>
            <consortium name="Tribolium Genome Sequencing Consortium"/>
            <person name="Richards S."/>
            <person name="Gibbs R.A."/>
            <person name="Weinstock G.M."/>
            <person name="Brown S.J."/>
            <person name="Denell R."/>
            <person name="Beeman R.W."/>
            <person name="Gibbs R."/>
            <person name="Beeman R.W."/>
            <person name="Brown S.J."/>
            <person name="Bucher G."/>
            <person name="Friedrich M."/>
            <person name="Grimmelikhuijzen C.J."/>
            <person name="Klingler M."/>
            <person name="Lorenzen M."/>
            <person name="Richards S."/>
            <person name="Roth S."/>
            <person name="Schroder R."/>
            <person name="Tautz D."/>
            <person name="Zdobnov E.M."/>
            <person name="Muzny D."/>
            <person name="Gibbs R.A."/>
            <person name="Weinstock G.M."/>
            <person name="Attaway T."/>
            <person name="Bell S."/>
            <person name="Buhay C.J."/>
            <person name="Chandrabose M.N."/>
            <person name="Chavez D."/>
            <person name="Clerk-Blankenburg K.P."/>
            <person name="Cree A."/>
            <person name="Dao M."/>
            <person name="Davis C."/>
            <person name="Chacko J."/>
            <person name="Dinh H."/>
            <person name="Dugan-Rocha S."/>
            <person name="Fowler G."/>
            <person name="Garner T.T."/>
            <person name="Garnes J."/>
            <person name="Gnirke A."/>
            <person name="Hawes A."/>
            <person name="Hernandez J."/>
            <person name="Hines S."/>
            <person name="Holder M."/>
            <person name="Hume J."/>
            <person name="Jhangiani S.N."/>
            <person name="Joshi V."/>
            <person name="Khan Z.M."/>
            <person name="Jackson L."/>
            <person name="Kovar C."/>
            <person name="Kowis A."/>
            <person name="Lee S."/>
            <person name="Lewis L.R."/>
            <person name="Margolis J."/>
            <person name="Morgan M."/>
            <person name="Nazareth L.V."/>
            <person name="Nguyen N."/>
            <person name="Okwuonu G."/>
            <person name="Parker D."/>
            <person name="Richards S."/>
            <person name="Ruiz S.J."/>
            <person name="Santibanez J."/>
            <person name="Savard J."/>
            <person name="Scherer S.E."/>
            <person name="Schneider B."/>
            <person name="Sodergren E."/>
            <person name="Tautz D."/>
            <person name="Vattahil S."/>
            <person name="Villasana D."/>
            <person name="White C.S."/>
            <person name="Wright R."/>
            <person name="Park Y."/>
            <person name="Beeman R.W."/>
            <person name="Lord J."/>
            <person name="Oppert B."/>
            <person name="Lorenzen M."/>
            <person name="Brown S."/>
            <person name="Wang L."/>
            <person name="Savard J."/>
            <person name="Tautz D."/>
            <person name="Richards S."/>
            <person name="Weinstock G."/>
            <person name="Gibbs R.A."/>
            <person name="Liu Y."/>
            <person name="Worley K."/>
            <person name="Weinstock G."/>
            <person name="Elsik C.G."/>
            <person name="Reese J.T."/>
            <person name="Elhaik E."/>
            <person name="Landan G."/>
            <person name="Graur D."/>
            <person name="Arensburger P."/>
            <person name="Atkinson P."/>
            <person name="Beeman R.W."/>
            <person name="Beidler J."/>
            <person name="Brown S.J."/>
            <person name="Demuth J.P."/>
            <person name="Drury D.W."/>
            <person name="Du Y.Z."/>
            <person name="Fujiwara H."/>
            <person name="Lorenzen M."/>
            <person name="Maselli V."/>
            <person name="Osanai M."/>
            <person name="Park Y."/>
            <person name="Robertson H.M."/>
            <person name="Tu Z."/>
            <person name="Wang J.J."/>
            <person name="Wang S."/>
            <person name="Richards S."/>
            <person name="Song H."/>
            <person name="Zhang L."/>
            <person name="Sodergren E."/>
            <person name="Werner D."/>
            <person name="Stanke M."/>
            <person name="Morgenstern B."/>
            <person name="Solovyev V."/>
            <person name="Kosarev P."/>
            <person name="Brown G."/>
            <person name="Chen H.C."/>
            <person name="Ermolaeva O."/>
            <person name="Hlavina W."/>
            <person name="Kapustin Y."/>
            <person name="Kiryutin B."/>
            <person name="Kitts P."/>
            <person name="Maglott D."/>
            <person name="Pruitt K."/>
            <person name="Sapojnikov V."/>
            <person name="Souvorov A."/>
            <person name="Mackey A.J."/>
            <person name="Waterhouse R.M."/>
            <person name="Wyder S."/>
            <person name="Zdobnov E.M."/>
            <person name="Zdobnov E.M."/>
            <person name="Wyder S."/>
            <person name="Kriventseva E.V."/>
            <person name="Kadowaki T."/>
            <person name="Bork P."/>
            <person name="Aranda M."/>
            <person name="Bao R."/>
            <person name="Beermann A."/>
            <person name="Berns N."/>
            <person name="Bolognesi R."/>
            <person name="Bonneton F."/>
            <person name="Bopp D."/>
            <person name="Brown S.J."/>
            <person name="Bucher G."/>
            <person name="Butts T."/>
            <person name="Chaumot A."/>
            <person name="Denell R.E."/>
            <person name="Ferrier D.E."/>
            <person name="Friedrich M."/>
            <person name="Gordon C.M."/>
            <person name="Jindra M."/>
            <person name="Klingler M."/>
            <person name="Lan Q."/>
            <person name="Lattorff H.M."/>
            <person name="Laudet V."/>
            <person name="von Levetsow C."/>
            <person name="Liu Z."/>
            <person name="Lutz R."/>
            <person name="Lynch J.A."/>
            <person name="da Fonseca R.N."/>
            <person name="Posnien N."/>
            <person name="Reuter R."/>
            <person name="Roth S."/>
            <person name="Savard J."/>
            <person name="Schinko J.B."/>
            <person name="Schmitt C."/>
            <person name="Schoppmeier M."/>
            <person name="Schroder R."/>
            <person name="Shippy T.D."/>
            <person name="Simonnet F."/>
            <person name="Marques-Souza H."/>
            <person name="Tautz D."/>
            <person name="Tomoyasu Y."/>
            <person name="Trauner J."/>
            <person name="Van der Zee M."/>
            <person name="Vervoort M."/>
            <person name="Wittkopp N."/>
            <person name="Wimmer E.A."/>
            <person name="Yang X."/>
            <person name="Jones A.K."/>
            <person name="Sattelle D.B."/>
            <person name="Ebert P.R."/>
            <person name="Nelson D."/>
            <person name="Scott J.G."/>
            <person name="Beeman R.W."/>
            <person name="Muthukrishnan S."/>
            <person name="Kramer K.J."/>
            <person name="Arakane Y."/>
            <person name="Beeman R.W."/>
            <person name="Zhu Q."/>
            <person name="Hogenkamp D."/>
            <person name="Dixit R."/>
            <person name="Oppert B."/>
            <person name="Jiang H."/>
            <person name="Zou Z."/>
            <person name="Marshall J."/>
            <person name="Elpidina E."/>
            <person name="Vinokurov K."/>
            <person name="Oppert C."/>
            <person name="Zou Z."/>
            <person name="Evans J."/>
            <person name="Lu Z."/>
            <person name="Zhao P."/>
            <person name="Sumathipala N."/>
            <person name="Altincicek B."/>
            <person name="Vilcinskas A."/>
            <person name="Williams M."/>
            <person name="Hultmark D."/>
            <person name="Hetru C."/>
            <person name="Jiang H."/>
            <person name="Grimmelikhuijzen C.J."/>
            <person name="Hauser F."/>
            <person name="Cazzamali G."/>
            <person name="Williamson M."/>
            <person name="Park Y."/>
            <person name="Li B."/>
            <person name="Tanaka Y."/>
            <person name="Predel R."/>
            <person name="Neupert S."/>
            <person name="Schachtner J."/>
            <person name="Verleyen P."/>
            <person name="Raible F."/>
            <person name="Bork P."/>
            <person name="Friedrich M."/>
            <person name="Walden K.K."/>
            <person name="Robertson H.M."/>
            <person name="Angeli S."/>
            <person name="Foret S."/>
            <person name="Bucher G."/>
            <person name="Schuetz S."/>
            <person name="Maleszka R."/>
            <person name="Wimmer E.A."/>
            <person name="Beeman R.W."/>
            <person name="Lorenzen M."/>
            <person name="Tomoyasu Y."/>
            <person name="Miller S.C."/>
            <person name="Grossmann D."/>
            <person name="Bucher G."/>
        </authorList>
    </citation>
    <scope>NUCLEOTIDE SEQUENCE [LARGE SCALE GENOMIC DNA]</scope>
    <source>
        <strain evidence="1 2">Georgia GA2</strain>
    </source>
</reference>
<evidence type="ECO:0000313" key="1">
    <source>
        <dbReference type="EMBL" id="EFA02377.1"/>
    </source>
</evidence>